<dbReference type="Gene3D" id="3.40.50.1700">
    <property type="entry name" value="Glycoside hydrolase family 3 C-terminal domain"/>
    <property type="match status" value="1"/>
</dbReference>
<feature type="signal peptide" evidence="4">
    <location>
        <begin position="1"/>
        <end position="21"/>
    </location>
</feature>
<keyword evidence="2 6" id="KW-0378">Hydrolase</keyword>
<keyword evidence="7" id="KW-1185">Reference proteome</keyword>
<dbReference type="Gene3D" id="2.60.120.380">
    <property type="match status" value="1"/>
</dbReference>
<protein>
    <submittedName>
        <fullName evidence="6">Glycoside hydrolase family 3 C-terminal domain-containing protein</fullName>
    </submittedName>
</protein>
<proteinExistence type="inferred from homology"/>
<keyword evidence="4" id="KW-0732">Signal</keyword>
<evidence type="ECO:0000256" key="4">
    <source>
        <dbReference type="SAM" id="SignalP"/>
    </source>
</evidence>
<evidence type="ECO:0000313" key="7">
    <source>
        <dbReference type="Proteomes" id="UP000621510"/>
    </source>
</evidence>
<dbReference type="SUPFAM" id="SSF52279">
    <property type="entry name" value="Beta-D-glucan exohydrolase, C-terminal domain"/>
    <property type="match status" value="1"/>
</dbReference>
<dbReference type="Pfam" id="PF14310">
    <property type="entry name" value="Fn3-like"/>
    <property type="match status" value="1"/>
</dbReference>
<feature type="region of interest" description="Disordered" evidence="3">
    <location>
        <begin position="38"/>
        <end position="57"/>
    </location>
</feature>
<dbReference type="Proteomes" id="UP000621510">
    <property type="component" value="Unassembled WGS sequence"/>
</dbReference>
<dbReference type="InterPro" id="IPR026891">
    <property type="entry name" value="Fn3-like"/>
</dbReference>
<evidence type="ECO:0000313" key="6">
    <source>
        <dbReference type="EMBL" id="MBL1114076.1"/>
    </source>
</evidence>
<accession>A0ABS1PNT3</accession>
<dbReference type="InterPro" id="IPR050288">
    <property type="entry name" value="Cellulose_deg_GH3"/>
</dbReference>
<feature type="chain" id="PRO_5045048070" evidence="4">
    <location>
        <begin position="22"/>
        <end position="841"/>
    </location>
</feature>
<comment type="similarity">
    <text evidence="1">Belongs to the glycosyl hydrolase 3 family.</text>
</comment>
<feature type="compositionally biased region" description="Basic and acidic residues" evidence="3">
    <location>
        <begin position="672"/>
        <end position="690"/>
    </location>
</feature>
<organism evidence="6 7">
    <name type="scientific">Streptomyces endocoffeicus</name>
    <dbReference type="NCBI Taxonomy" id="2898945"/>
    <lineage>
        <taxon>Bacteria</taxon>
        <taxon>Bacillati</taxon>
        <taxon>Actinomycetota</taxon>
        <taxon>Actinomycetes</taxon>
        <taxon>Kitasatosporales</taxon>
        <taxon>Streptomycetaceae</taxon>
        <taxon>Streptomyces</taxon>
    </lineage>
</organism>
<dbReference type="InterPro" id="IPR002772">
    <property type="entry name" value="Glyco_hydro_3_C"/>
</dbReference>
<dbReference type="SMART" id="SM01217">
    <property type="entry name" value="Fn3_like"/>
    <property type="match status" value="1"/>
</dbReference>
<dbReference type="InterPro" id="IPR036881">
    <property type="entry name" value="Glyco_hydro_3_C_sf"/>
</dbReference>
<dbReference type="PROSITE" id="PS51318">
    <property type="entry name" value="TAT"/>
    <property type="match status" value="1"/>
</dbReference>
<dbReference type="Pfam" id="PF01915">
    <property type="entry name" value="Glyco_hydro_3_C"/>
    <property type="match status" value="1"/>
</dbReference>
<dbReference type="InterPro" id="IPR001764">
    <property type="entry name" value="Glyco_hydro_3_N"/>
</dbReference>
<dbReference type="Gene3D" id="3.20.20.300">
    <property type="entry name" value="Glycoside hydrolase, family 3, N-terminal domain"/>
    <property type="match status" value="1"/>
</dbReference>
<dbReference type="PRINTS" id="PR00133">
    <property type="entry name" value="GLHYDRLASE3"/>
</dbReference>
<feature type="compositionally biased region" description="Basic and acidic residues" evidence="3">
    <location>
        <begin position="827"/>
        <end position="841"/>
    </location>
</feature>
<evidence type="ECO:0000256" key="3">
    <source>
        <dbReference type="SAM" id="MobiDB-lite"/>
    </source>
</evidence>
<dbReference type="InterPro" id="IPR013783">
    <property type="entry name" value="Ig-like_fold"/>
</dbReference>
<dbReference type="InterPro" id="IPR006311">
    <property type="entry name" value="TAT_signal"/>
</dbReference>
<evidence type="ECO:0000259" key="5">
    <source>
        <dbReference type="SMART" id="SM01217"/>
    </source>
</evidence>
<dbReference type="Pfam" id="PF00933">
    <property type="entry name" value="Glyco_hydro_3"/>
    <property type="match status" value="1"/>
</dbReference>
<dbReference type="GO" id="GO:0016787">
    <property type="term" value="F:hydrolase activity"/>
    <property type="evidence" value="ECO:0007669"/>
    <property type="project" value="UniProtKB-KW"/>
</dbReference>
<dbReference type="PANTHER" id="PTHR42715:SF10">
    <property type="entry name" value="BETA-GLUCOSIDASE"/>
    <property type="match status" value="1"/>
</dbReference>
<evidence type="ECO:0000256" key="1">
    <source>
        <dbReference type="ARBA" id="ARBA00005336"/>
    </source>
</evidence>
<gene>
    <name evidence="6" type="ORF">JK364_16995</name>
</gene>
<feature type="compositionally biased region" description="Low complexity" evidence="3">
    <location>
        <begin position="38"/>
        <end position="50"/>
    </location>
</feature>
<feature type="region of interest" description="Disordered" evidence="3">
    <location>
        <begin position="668"/>
        <end position="690"/>
    </location>
</feature>
<comment type="caution">
    <text evidence="6">The sequence shown here is derived from an EMBL/GenBank/DDBJ whole genome shotgun (WGS) entry which is preliminary data.</text>
</comment>
<dbReference type="InterPro" id="IPR017853">
    <property type="entry name" value="GH"/>
</dbReference>
<evidence type="ECO:0000256" key="2">
    <source>
        <dbReference type="ARBA" id="ARBA00022801"/>
    </source>
</evidence>
<feature type="region of interest" description="Disordered" evidence="3">
    <location>
        <begin position="821"/>
        <end position="841"/>
    </location>
</feature>
<feature type="domain" description="Fibronectin type III-like" evidence="5">
    <location>
        <begin position="755"/>
        <end position="826"/>
    </location>
</feature>
<reference evidence="6 7" key="1">
    <citation type="submission" date="2021-01" db="EMBL/GenBank/DDBJ databases">
        <title>WGS of actinomycetes isolated from Thailand.</title>
        <authorList>
            <person name="Thawai C."/>
        </authorList>
    </citation>
    <scope>NUCLEOTIDE SEQUENCE [LARGE SCALE GENOMIC DNA]</scope>
    <source>
        <strain evidence="6 7">CA3R110</strain>
    </source>
</reference>
<dbReference type="RefSeq" id="WP_201851939.1">
    <property type="nucleotide sequence ID" value="NZ_JAERRG010000006.1"/>
</dbReference>
<dbReference type="Gene3D" id="2.60.40.10">
    <property type="entry name" value="Immunoglobulins"/>
    <property type="match status" value="1"/>
</dbReference>
<sequence length="841" mass="88179">MPGALSRRSALSFLGGAMAVAATGGVVATGGGGWPAAAAAAASGPDSATGHAPGPGSRVDSLIGRMTLEEKLALLHGAKDPRGLGQAGYTPGVPRLGIPPLRLADGPAGVRVTRHATALPAPVLLASAFDPALAREYGRVIGREGRALGQDVLLSPMVNLIRTPYAGRNFETFGEDPLLASELVAEEVRGIQGEGLIATVKHFAMNNQEHERESIDVIVGERTMREMELPGFEAAVRAGAGAVMGAYNKVNGAFACESGPLLTGVLREDWGFDGWVMTDWHAAHSTAAALGAGLDMEMPDGKYFGGALRKAVADGTVPEDGVDRAVGRVLTVMDRFGLLDGGAPPRPGRDPGAGARTALKVATAGGVLLRNERGTLPLTGSAARSIAVVGPTGSIPFVSGGGSAHVVPDHAASPLETIRERAGKGARVDYALGEDVFGKKIPSSALSPATGLQKRKVAAGRSWAYDGTLTVAEADEWTFVLHFSGPPTGRPKVLLDGEELFPFRPGLAEYFTGGLVSAAPDGLAVRRAAVRLTAGKHRLKVTAKGGAKGLTFRLRRTTSATRAADVAEAVCAARAAHSVVLFGYEDATEGRDRTTIALPGHQNALIAAVAKANPRTTVVLNTSSCTSMPWLKRTGAVLQMYYPGQEGAAATTALLFGDANPGGRLTQSFPVSDDRHPMAGDPRRYPGVNGREEYSEGVHVGYRWYDAEGVRPLFPFGHGLSYTTFAYAGLRLRRRGSGLEAVFTVRNTGRRAGAEVAQVYVGPSPDLPLDQAERSLAGFRRVHLRPGQARKVTVRMAARTLSSWDSERHGWVLGTGRRTVEVGSSSRDPRLRGHIEVRHGS</sequence>
<name>A0ABS1PNT3_9ACTN</name>
<dbReference type="InterPro" id="IPR036962">
    <property type="entry name" value="Glyco_hydro_3_N_sf"/>
</dbReference>
<dbReference type="PANTHER" id="PTHR42715">
    <property type="entry name" value="BETA-GLUCOSIDASE"/>
    <property type="match status" value="1"/>
</dbReference>
<dbReference type="EMBL" id="JAERRG010000006">
    <property type="protein sequence ID" value="MBL1114076.1"/>
    <property type="molecule type" value="Genomic_DNA"/>
</dbReference>
<dbReference type="SUPFAM" id="SSF51445">
    <property type="entry name" value="(Trans)glycosidases"/>
    <property type="match status" value="1"/>
</dbReference>